<dbReference type="CDD" id="cd02440">
    <property type="entry name" value="AdoMet_MTases"/>
    <property type="match status" value="1"/>
</dbReference>
<reference evidence="5" key="1">
    <citation type="submission" date="2015-03" db="EMBL/GenBank/DDBJ databases">
        <title>Luteipulveratus halotolerans sp. nov., a novel actinobacterium (Dermacoccaceae) from Sarawak, Malaysia.</title>
        <authorList>
            <person name="Juboi H."/>
            <person name="Basik A."/>
            <person name="Shamsul S.S."/>
            <person name="Arnold P."/>
            <person name="Schmitt E.K."/>
            <person name="Sanglier J.-J."/>
            <person name="Yeo T."/>
        </authorList>
    </citation>
    <scope>NUCLEOTIDE SEQUENCE [LARGE SCALE GENOMIC DNA]</scope>
    <source>
        <strain evidence="5">C296001</strain>
    </source>
</reference>
<evidence type="ECO:0000256" key="1">
    <source>
        <dbReference type="ARBA" id="ARBA00022603"/>
    </source>
</evidence>
<protein>
    <recommendedName>
        <fullName evidence="3">DNA methylase N-4/N-6 domain-containing protein</fullName>
    </recommendedName>
</protein>
<proteinExistence type="predicted"/>
<dbReference type="GO" id="GO:0008170">
    <property type="term" value="F:N-methyltransferase activity"/>
    <property type="evidence" value="ECO:0007669"/>
    <property type="project" value="InterPro"/>
</dbReference>
<keyword evidence="1" id="KW-0489">Methyltransferase</keyword>
<dbReference type="InterPro" id="IPR029063">
    <property type="entry name" value="SAM-dependent_MTases_sf"/>
</dbReference>
<accession>A0A0L6CGY8</accession>
<dbReference type="Pfam" id="PF01555">
    <property type="entry name" value="N6_N4_Mtase"/>
    <property type="match status" value="1"/>
</dbReference>
<gene>
    <name evidence="4" type="ORF">VV01_07765</name>
</gene>
<keyword evidence="5" id="KW-1185">Reference proteome</keyword>
<keyword evidence="2" id="KW-0808">Transferase</keyword>
<feature type="domain" description="DNA methylase N-4/N-6" evidence="3">
    <location>
        <begin position="24"/>
        <end position="78"/>
    </location>
</feature>
<dbReference type="GO" id="GO:0003677">
    <property type="term" value="F:DNA binding"/>
    <property type="evidence" value="ECO:0007669"/>
    <property type="project" value="InterPro"/>
</dbReference>
<dbReference type="AlphaFoldDB" id="A0A0L6CGY8"/>
<dbReference type="RefSeq" id="WP_050669386.1">
    <property type="nucleotide sequence ID" value="NZ_LAIR01000002.1"/>
</dbReference>
<dbReference type="STRING" id="1631356.VV01_07765"/>
<evidence type="ECO:0000256" key="2">
    <source>
        <dbReference type="ARBA" id="ARBA00022679"/>
    </source>
</evidence>
<name>A0A0L6CGY8_9MICO</name>
<evidence type="ECO:0000313" key="4">
    <source>
        <dbReference type="EMBL" id="KNX37067.1"/>
    </source>
</evidence>
<organism evidence="4 5">
    <name type="scientific">Luteipulveratus halotolerans</name>
    <dbReference type="NCBI Taxonomy" id="1631356"/>
    <lineage>
        <taxon>Bacteria</taxon>
        <taxon>Bacillati</taxon>
        <taxon>Actinomycetota</taxon>
        <taxon>Actinomycetes</taxon>
        <taxon>Micrococcales</taxon>
        <taxon>Dermacoccaceae</taxon>
        <taxon>Luteipulveratus</taxon>
    </lineage>
</organism>
<dbReference type="SUPFAM" id="SSF53335">
    <property type="entry name" value="S-adenosyl-L-methionine-dependent methyltransferases"/>
    <property type="match status" value="1"/>
</dbReference>
<dbReference type="OrthoDB" id="9773060at2"/>
<dbReference type="Gene3D" id="3.40.50.150">
    <property type="entry name" value="Vaccinia Virus protein VP39"/>
    <property type="match status" value="2"/>
</dbReference>
<sequence length="217" mass="23886">MRPYVFVRHADVLRERHPDADEDIHFAEAVVRAVLEDLSSPGDRVLDPFAGYGTTLRVAHELGRTAVGVELLPERCAAMRHVRGPVVVQGDARDLRTLVTGPFDLVLCSPPYMTATDHPEDPLQAYERDGAGYDAYLADLTDVMRQAVDLLTPEGHLVLNVANIATPDHFTPLAWDVGRAVARVARLRQDVVVCWDHPLDDLAGDYLLVFTAESGKG</sequence>
<evidence type="ECO:0000259" key="3">
    <source>
        <dbReference type="Pfam" id="PF01555"/>
    </source>
</evidence>
<comment type="caution">
    <text evidence="4">The sequence shown here is derived from an EMBL/GenBank/DDBJ whole genome shotgun (WGS) entry which is preliminary data.</text>
</comment>
<dbReference type="Proteomes" id="UP000037397">
    <property type="component" value="Unassembled WGS sequence"/>
</dbReference>
<dbReference type="EMBL" id="LAIR01000002">
    <property type="protein sequence ID" value="KNX37067.1"/>
    <property type="molecule type" value="Genomic_DNA"/>
</dbReference>
<dbReference type="GO" id="GO:0032259">
    <property type="term" value="P:methylation"/>
    <property type="evidence" value="ECO:0007669"/>
    <property type="project" value="UniProtKB-KW"/>
</dbReference>
<dbReference type="InterPro" id="IPR002941">
    <property type="entry name" value="DNA_methylase_N4/N6"/>
</dbReference>
<evidence type="ECO:0000313" key="5">
    <source>
        <dbReference type="Proteomes" id="UP000037397"/>
    </source>
</evidence>